<evidence type="ECO:0000256" key="4">
    <source>
        <dbReference type="ARBA" id="ARBA00066616"/>
    </source>
</evidence>
<dbReference type="PROSITE" id="PS00455">
    <property type="entry name" value="AMP_BINDING"/>
    <property type="match status" value="1"/>
</dbReference>
<evidence type="ECO:0000256" key="1">
    <source>
        <dbReference type="ARBA" id="ARBA00006432"/>
    </source>
</evidence>
<evidence type="ECO:0000259" key="7">
    <source>
        <dbReference type="Pfam" id="PF13193"/>
    </source>
</evidence>
<keyword evidence="2" id="KW-0436">Ligase</keyword>
<dbReference type="eggNOG" id="COG0318">
    <property type="taxonomic scope" value="Bacteria"/>
</dbReference>
<evidence type="ECO:0000313" key="8">
    <source>
        <dbReference type="EMBL" id="ARC38274.1"/>
    </source>
</evidence>
<dbReference type="RefSeq" id="WP_080622646.1">
    <property type="nucleotide sequence ID" value="NZ_CAWMZI010000001.1"/>
</dbReference>
<reference evidence="8" key="1">
    <citation type="submission" date="2017-12" db="EMBL/GenBank/DDBJ databases">
        <title>FDA dAtabase for Regulatory Grade micrObial Sequences (FDA-ARGOS): Supporting development and validation of Infectious Disease Dx tests.</title>
        <authorList>
            <person name="Campos J."/>
            <person name="Goldberg B."/>
            <person name="Tallon L."/>
            <person name="Sadzewicz L."/>
            <person name="Sengamalay N."/>
            <person name="Ott S."/>
            <person name="Godinez A."/>
            <person name="Nagaraj S."/>
            <person name="Vyas G."/>
            <person name="Aluvathingal J."/>
            <person name="Nadendla S."/>
            <person name="Geyer C."/>
            <person name="Nandy P."/>
            <person name="Hobson J."/>
            <person name="Sichtig H."/>
        </authorList>
    </citation>
    <scope>NUCLEOTIDE SEQUENCE</scope>
    <source>
        <strain evidence="8">FDAARGOS_252</strain>
    </source>
</reference>
<dbReference type="KEGG" id="pye:A6J80_19595"/>
<dbReference type="Gene3D" id="3.30.300.30">
    <property type="match status" value="1"/>
</dbReference>
<gene>
    <name evidence="8" type="ORF">A6J80_19595</name>
</gene>
<dbReference type="EC" id="6.2.1.44" evidence="4"/>
<evidence type="ECO:0000259" key="6">
    <source>
        <dbReference type="Pfam" id="PF00501"/>
    </source>
</evidence>
<dbReference type="InterPro" id="IPR000873">
    <property type="entry name" value="AMP-dep_synth/lig_dom"/>
</dbReference>
<dbReference type="SUPFAM" id="SSF56801">
    <property type="entry name" value="Acetyl-CoA synthetase-like"/>
    <property type="match status" value="1"/>
</dbReference>
<dbReference type="Pfam" id="PF13193">
    <property type="entry name" value="AMP-binding_C"/>
    <property type="match status" value="1"/>
</dbReference>
<dbReference type="EMBL" id="CP020442">
    <property type="protein sequence ID" value="ARC38274.1"/>
    <property type="molecule type" value="Genomic_DNA"/>
</dbReference>
<comment type="similarity">
    <text evidence="1">Belongs to the ATP-dependent AMP-binding enzyme family.</text>
</comment>
<dbReference type="Pfam" id="PF00501">
    <property type="entry name" value="AMP-binding"/>
    <property type="match status" value="1"/>
</dbReference>
<dbReference type="PANTHER" id="PTHR43201">
    <property type="entry name" value="ACYL-COA SYNTHETASE"/>
    <property type="match status" value="1"/>
</dbReference>
<dbReference type="InterPro" id="IPR042099">
    <property type="entry name" value="ANL_N_sf"/>
</dbReference>
<dbReference type="InterPro" id="IPR020845">
    <property type="entry name" value="AMP-binding_CS"/>
</dbReference>
<dbReference type="PANTHER" id="PTHR43201:SF5">
    <property type="entry name" value="MEDIUM-CHAIN ACYL-COA LIGASE ACSF2, MITOCHONDRIAL"/>
    <property type="match status" value="1"/>
</dbReference>
<organism evidence="8 9">
    <name type="scientific">Paracoccus yeei</name>
    <dbReference type="NCBI Taxonomy" id="147645"/>
    <lineage>
        <taxon>Bacteria</taxon>
        <taxon>Pseudomonadati</taxon>
        <taxon>Pseudomonadota</taxon>
        <taxon>Alphaproteobacteria</taxon>
        <taxon>Rhodobacterales</taxon>
        <taxon>Paracoccaceae</taxon>
        <taxon>Paracoccus</taxon>
    </lineage>
</organism>
<accession>A0A1V0GWL2</accession>
<proteinExistence type="inferred from homology"/>
<evidence type="ECO:0000256" key="5">
    <source>
        <dbReference type="ARBA" id="ARBA00067668"/>
    </source>
</evidence>
<sequence>MLDFISPDPVALHARLRPETLAAVDLATDRRWRYRDLDCDIQRAVAVLTKGGVTRGDRVAALARNSVHQVILQQALMRIGAIFVPLNWRLSLPELGRLMLDCMPRLLVSDQETPELPPGCSAMTMQDFAAAVDAAGPAPRCPPHSGMDCCIILYTSGTSGTPKGAMLTSQFLLATAVNFNVLGEVDTGAVFLCDSPMFHVIGIVTQIWPPLLRGGKILVSPGFDPERTNDRLGDAEFGVRHYFCVPQMAEALRHAPNFAPDRWTSLKALFTGGAPNPPAHIRWWLDQGVRMVDGYGMTETGTTLGMPLNPDLIRDKAGAVGLPGPLTAVRLVDEQDRNVPDGTAGEVLVFGLNVIPGYWNRPEERDRAFTADGWIRTGDIGIRDGDGFVSIADRKKDMFISGGENVYPVEVEAALVEHAAVREVAVIGIPDDRWGEVGCAFIVPAHGANPAPEELALHCQRLIARYKVPKEFRVVDSLPRTGSGKVMKHVLKQGL</sequence>
<comment type="catalytic activity">
    <reaction evidence="3">
        <text>3-(methylsulfanyl)propanoate + ATP + CoA = 3-(methylsulfanyl)propanoyl-CoA + AMP + diphosphate</text>
        <dbReference type="Rhea" id="RHEA:43052"/>
        <dbReference type="ChEBI" id="CHEBI:30616"/>
        <dbReference type="ChEBI" id="CHEBI:33019"/>
        <dbReference type="ChEBI" id="CHEBI:49016"/>
        <dbReference type="ChEBI" id="CHEBI:57287"/>
        <dbReference type="ChEBI" id="CHEBI:82815"/>
        <dbReference type="ChEBI" id="CHEBI:456215"/>
        <dbReference type="EC" id="6.2.1.44"/>
    </reaction>
    <physiologicalReaction direction="left-to-right" evidence="3">
        <dbReference type="Rhea" id="RHEA:43053"/>
    </physiologicalReaction>
</comment>
<name>A0A1V0GWL2_9RHOB</name>
<dbReference type="GO" id="GO:0006631">
    <property type="term" value="P:fatty acid metabolic process"/>
    <property type="evidence" value="ECO:0007669"/>
    <property type="project" value="TreeGrafter"/>
</dbReference>
<dbReference type="AlphaFoldDB" id="A0A1V0GWL2"/>
<dbReference type="InterPro" id="IPR045851">
    <property type="entry name" value="AMP-bd_C_sf"/>
</dbReference>
<evidence type="ECO:0000256" key="2">
    <source>
        <dbReference type="ARBA" id="ARBA00022598"/>
    </source>
</evidence>
<dbReference type="GO" id="GO:0031956">
    <property type="term" value="F:medium-chain fatty acid-CoA ligase activity"/>
    <property type="evidence" value="ECO:0007669"/>
    <property type="project" value="TreeGrafter"/>
</dbReference>
<dbReference type="FunFam" id="3.30.300.30:FF:000008">
    <property type="entry name" value="2,3-dihydroxybenzoate-AMP ligase"/>
    <property type="match status" value="1"/>
</dbReference>
<dbReference type="Gene3D" id="3.40.50.12780">
    <property type="entry name" value="N-terminal domain of ligase-like"/>
    <property type="match status" value="1"/>
</dbReference>
<feature type="domain" description="AMP-dependent synthetase/ligase" evidence="6">
    <location>
        <begin position="13"/>
        <end position="359"/>
    </location>
</feature>
<feature type="domain" description="AMP-binding enzyme C-terminal" evidence="7">
    <location>
        <begin position="410"/>
        <end position="485"/>
    </location>
</feature>
<dbReference type="InterPro" id="IPR025110">
    <property type="entry name" value="AMP-bd_C"/>
</dbReference>
<evidence type="ECO:0000256" key="3">
    <source>
        <dbReference type="ARBA" id="ARBA00051915"/>
    </source>
</evidence>
<dbReference type="STRING" id="147645.A6J80_19595"/>
<keyword evidence="9" id="KW-1185">Reference proteome</keyword>
<dbReference type="Proteomes" id="UP000191257">
    <property type="component" value="Chromosome"/>
</dbReference>
<evidence type="ECO:0000313" key="9">
    <source>
        <dbReference type="Proteomes" id="UP000191257"/>
    </source>
</evidence>
<protein>
    <recommendedName>
        <fullName evidence="5">3-methylmercaptopropionyl-CoA ligase</fullName>
        <ecNumber evidence="4">6.2.1.44</ecNumber>
    </recommendedName>
</protein>